<sequence length="85" mass="9461">IAMQLSPPQSSLLQRGMPLLVLSPNSLTSGLRRPSSTGAPQLRGLSFCRVWVWTANMTAMRRRVYDVTACEIKKRAEMDAECPLL</sequence>
<accession>A0A0C3P1N7</accession>
<gene>
    <name evidence="1" type="ORF">M404DRAFT_1003181</name>
</gene>
<dbReference type="EMBL" id="KN831989">
    <property type="protein sequence ID" value="KIO01249.1"/>
    <property type="molecule type" value="Genomic_DNA"/>
</dbReference>
<dbReference type="HOGENOM" id="CLU_2518742_0_0_1"/>
<protein>
    <submittedName>
        <fullName evidence="1">Uncharacterized protein</fullName>
    </submittedName>
</protein>
<feature type="non-terminal residue" evidence="1">
    <location>
        <position position="85"/>
    </location>
</feature>
<keyword evidence="2" id="KW-1185">Reference proteome</keyword>
<dbReference type="Proteomes" id="UP000054217">
    <property type="component" value="Unassembled WGS sequence"/>
</dbReference>
<reference evidence="2" key="2">
    <citation type="submission" date="2015-01" db="EMBL/GenBank/DDBJ databases">
        <title>Evolutionary Origins and Diversification of the Mycorrhizal Mutualists.</title>
        <authorList>
            <consortium name="DOE Joint Genome Institute"/>
            <consortium name="Mycorrhizal Genomics Consortium"/>
            <person name="Kohler A."/>
            <person name="Kuo A."/>
            <person name="Nagy L.G."/>
            <person name="Floudas D."/>
            <person name="Copeland A."/>
            <person name="Barry K.W."/>
            <person name="Cichocki N."/>
            <person name="Veneault-Fourrey C."/>
            <person name="LaButti K."/>
            <person name="Lindquist E.A."/>
            <person name="Lipzen A."/>
            <person name="Lundell T."/>
            <person name="Morin E."/>
            <person name="Murat C."/>
            <person name="Riley R."/>
            <person name="Ohm R."/>
            <person name="Sun H."/>
            <person name="Tunlid A."/>
            <person name="Henrissat B."/>
            <person name="Grigoriev I.V."/>
            <person name="Hibbett D.S."/>
            <person name="Martin F."/>
        </authorList>
    </citation>
    <scope>NUCLEOTIDE SEQUENCE [LARGE SCALE GENOMIC DNA]</scope>
    <source>
        <strain evidence="2">Marx 270</strain>
    </source>
</reference>
<name>A0A0C3P1N7_PISTI</name>
<reference evidence="1 2" key="1">
    <citation type="submission" date="2014-04" db="EMBL/GenBank/DDBJ databases">
        <authorList>
            <consortium name="DOE Joint Genome Institute"/>
            <person name="Kuo A."/>
            <person name="Kohler A."/>
            <person name="Costa M.D."/>
            <person name="Nagy L.G."/>
            <person name="Floudas D."/>
            <person name="Copeland A."/>
            <person name="Barry K.W."/>
            <person name="Cichocki N."/>
            <person name="Veneault-Fourrey C."/>
            <person name="LaButti K."/>
            <person name="Lindquist E.A."/>
            <person name="Lipzen A."/>
            <person name="Lundell T."/>
            <person name="Morin E."/>
            <person name="Murat C."/>
            <person name="Sun H."/>
            <person name="Tunlid A."/>
            <person name="Henrissat B."/>
            <person name="Grigoriev I.V."/>
            <person name="Hibbett D.S."/>
            <person name="Martin F."/>
            <person name="Nordberg H.P."/>
            <person name="Cantor M.N."/>
            <person name="Hua S.X."/>
        </authorList>
    </citation>
    <scope>NUCLEOTIDE SEQUENCE [LARGE SCALE GENOMIC DNA]</scope>
    <source>
        <strain evidence="1 2">Marx 270</strain>
    </source>
</reference>
<proteinExistence type="predicted"/>
<evidence type="ECO:0000313" key="1">
    <source>
        <dbReference type="EMBL" id="KIO01249.1"/>
    </source>
</evidence>
<dbReference type="AlphaFoldDB" id="A0A0C3P1N7"/>
<evidence type="ECO:0000313" key="2">
    <source>
        <dbReference type="Proteomes" id="UP000054217"/>
    </source>
</evidence>
<organism evidence="1 2">
    <name type="scientific">Pisolithus tinctorius Marx 270</name>
    <dbReference type="NCBI Taxonomy" id="870435"/>
    <lineage>
        <taxon>Eukaryota</taxon>
        <taxon>Fungi</taxon>
        <taxon>Dikarya</taxon>
        <taxon>Basidiomycota</taxon>
        <taxon>Agaricomycotina</taxon>
        <taxon>Agaricomycetes</taxon>
        <taxon>Agaricomycetidae</taxon>
        <taxon>Boletales</taxon>
        <taxon>Sclerodermatineae</taxon>
        <taxon>Pisolithaceae</taxon>
        <taxon>Pisolithus</taxon>
    </lineage>
</organism>
<dbReference type="InParanoid" id="A0A0C3P1N7"/>
<feature type="non-terminal residue" evidence="1">
    <location>
        <position position="1"/>
    </location>
</feature>